<dbReference type="RefSeq" id="WP_084055831.1">
    <property type="nucleotide sequence ID" value="NZ_FWXF01000001.1"/>
</dbReference>
<evidence type="ECO:0000256" key="6">
    <source>
        <dbReference type="ARBA" id="ARBA00022840"/>
    </source>
</evidence>
<feature type="transmembrane region" description="Helical" evidence="10">
    <location>
        <begin position="91"/>
        <end position="110"/>
    </location>
</feature>
<evidence type="ECO:0000259" key="11">
    <source>
        <dbReference type="PROSITE" id="PS50893"/>
    </source>
</evidence>
<keyword evidence="13" id="KW-1185">Reference proteome</keyword>
<dbReference type="Pfam" id="PF12399">
    <property type="entry name" value="BCA_ABC_TP_C"/>
    <property type="match status" value="1"/>
</dbReference>
<dbReference type="InterPro" id="IPR003593">
    <property type="entry name" value="AAA+_ATPase"/>
</dbReference>
<sequence>MAQHMPFVPKDWKPLAALMVFAALLPRMLPNDYFLVLFNIMALNALVVLGLNFLIGCAGQISLGHAAFYGLGAYTSAIVTTTLGWPLWAGLTAGLAVAALVGLVLAVPTLRLEGHYLVMATLGFNIIVSICLNQMEELTGGPSGFPGIPSLHVGPLAIDTDRAFYGFIWAVFFGVFALFLNLEDSRVGRALRAIHEKELTARTLGVPTHAYKVGVFVLSAVLAAFAGFCYAHYVTFISPKTFDIFYSVQVVTMVVVGGMGNLWGGLVGTALLTSLPELLHHFEDLHVLIYGLVLMGSLVFFPHGLAPAVAAAAKTAFRRGTPPDTGGKAPRPGNYISHPARQAGRPRPPRADSTPSAPLDALTVQHLCVRFGGLQALQDVSFRVRPGQIVALIGPNGAGKTTLLNAISGLVPPHQGRILAGDRDITGLPAHRVARWGIGRSFQTVQMFSHLSVLDNLLLGFHRCGRAGFLTALCHTPAERREERALREGARMALQGTPLEEKAHVPAAALSLYEQKVLEILRALALEPKLLLLDEPVGGLNPNESARLMDWIGAHRKAGMAMVLVEHDMNVVMEYADHVVVLQHGQVIAQGSPRKIQKDPKVIAAYLGTGRRKGSEETWREEAPGSGRDNHQEDSETS</sequence>
<keyword evidence="5" id="KW-0547">Nucleotide-binding</keyword>
<feature type="transmembrane region" description="Helical" evidence="10">
    <location>
        <begin position="213"/>
        <end position="233"/>
    </location>
</feature>
<keyword evidence="3" id="KW-1003">Cell membrane</keyword>
<feature type="domain" description="ABC transporter" evidence="11">
    <location>
        <begin position="362"/>
        <end position="609"/>
    </location>
</feature>
<dbReference type="Pfam" id="PF00005">
    <property type="entry name" value="ABC_tran"/>
    <property type="match status" value="1"/>
</dbReference>
<dbReference type="EMBL" id="FWXF01000001">
    <property type="protein sequence ID" value="SMC17695.1"/>
    <property type="molecule type" value="Genomic_DNA"/>
</dbReference>
<dbReference type="GO" id="GO:0005524">
    <property type="term" value="F:ATP binding"/>
    <property type="evidence" value="ECO:0007669"/>
    <property type="project" value="UniProtKB-KW"/>
</dbReference>
<gene>
    <name evidence="12" type="ORF">SAMN02746041_00375</name>
</gene>
<dbReference type="Proteomes" id="UP000192783">
    <property type="component" value="Unassembled WGS sequence"/>
</dbReference>
<name>A0A1W1X1B2_9BACT</name>
<dbReference type="GO" id="GO:0015658">
    <property type="term" value="F:branched-chain amino acid transmembrane transporter activity"/>
    <property type="evidence" value="ECO:0007669"/>
    <property type="project" value="InterPro"/>
</dbReference>
<dbReference type="PROSITE" id="PS50893">
    <property type="entry name" value="ABC_TRANSPORTER_2"/>
    <property type="match status" value="1"/>
</dbReference>
<dbReference type="SUPFAM" id="SSF52540">
    <property type="entry name" value="P-loop containing nucleoside triphosphate hydrolases"/>
    <property type="match status" value="1"/>
</dbReference>
<dbReference type="STRING" id="1121390.SAMN02746041_00375"/>
<evidence type="ECO:0000256" key="7">
    <source>
        <dbReference type="ARBA" id="ARBA00022989"/>
    </source>
</evidence>
<keyword evidence="8 10" id="KW-0472">Membrane</keyword>
<feature type="region of interest" description="Disordered" evidence="9">
    <location>
        <begin position="607"/>
        <end position="638"/>
    </location>
</feature>
<dbReference type="Gene3D" id="3.40.50.300">
    <property type="entry name" value="P-loop containing nucleotide triphosphate hydrolases"/>
    <property type="match status" value="1"/>
</dbReference>
<dbReference type="PANTHER" id="PTHR30482">
    <property type="entry name" value="HIGH-AFFINITY BRANCHED-CHAIN AMINO ACID TRANSPORT SYSTEM PERMEASE"/>
    <property type="match status" value="1"/>
</dbReference>
<keyword evidence="4 10" id="KW-0812">Transmembrane</keyword>
<dbReference type="OrthoDB" id="9805514at2"/>
<evidence type="ECO:0000256" key="10">
    <source>
        <dbReference type="SAM" id="Phobius"/>
    </source>
</evidence>
<keyword evidence="7 10" id="KW-1133">Transmembrane helix</keyword>
<dbReference type="Pfam" id="PF02653">
    <property type="entry name" value="BPD_transp_2"/>
    <property type="match status" value="1"/>
</dbReference>
<feature type="transmembrane region" description="Helical" evidence="10">
    <location>
        <begin position="67"/>
        <end position="85"/>
    </location>
</feature>
<dbReference type="InterPro" id="IPR001851">
    <property type="entry name" value="ABC_transp_permease"/>
</dbReference>
<protein>
    <submittedName>
        <fullName evidence="12">Branched-chain amino acid transport system permease protein</fullName>
    </submittedName>
</protein>
<proteinExistence type="predicted"/>
<evidence type="ECO:0000256" key="3">
    <source>
        <dbReference type="ARBA" id="ARBA00022475"/>
    </source>
</evidence>
<dbReference type="InterPro" id="IPR027417">
    <property type="entry name" value="P-loop_NTPase"/>
</dbReference>
<dbReference type="GO" id="GO:0016887">
    <property type="term" value="F:ATP hydrolysis activity"/>
    <property type="evidence" value="ECO:0007669"/>
    <property type="project" value="InterPro"/>
</dbReference>
<evidence type="ECO:0000256" key="4">
    <source>
        <dbReference type="ARBA" id="ARBA00022692"/>
    </source>
</evidence>
<feature type="transmembrane region" description="Helical" evidence="10">
    <location>
        <begin position="163"/>
        <end position="182"/>
    </location>
</feature>
<reference evidence="12 13" key="1">
    <citation type="submission" date="2017-04" db="EMBL/GenBank/DDBJ databases">
        <authorList>
            <person name="Afonso C.L."/>
            <person name="Miller P.J."/>
            <person name="Scott M.A."/>
            <person name="Spackman E."/>
            <person name="Goraichik I."/>
            <person name="Dimitrov K.M."/>
            <person name="Suarez D.L."/>
            <person name="Swayne D.E."/>
        </authorList>
    </citation>
    <scope>NUCLEOTIDE SEQUENCE [LARGE SCALE GENOMIC DNA]</scope>
    <source>
        <strain evidence="12 13">DSM 13146</strain>
    </source>
</reference>
<dbReference type="CDD" id="cd03219">
    <property type="entry name" value="ABC_Mj1267_LivG_branched"/>
    <property type="match status" value="1"/>
</dbReference>
<dbReference type="InterPro" id="IPR003439">
    <property type="entry name" value="ABC_transporter-like_ATP-bd"/>
</dbReference>
<evidence type="ECO:0000256" key="9">
    <source>
        <dbReference type="SAM" id="MobiDB-lite"/>
    </source>
</evidence>
<dbReference type="InterPro" id="IPR043428">
    <property type="entry name" value="LivM-like"/>
</dbReference>
<feature type="transmembrane region" description="Helical" evidence="10">
    <location>
        <begin position="117"/>
        <end position="135"/>
    </location>
</feature>
<organism evidence="12 13">
    <name type="scientific">Desulfacinum hydrothermale DSM 13146</name>
    <dbReference type="NCBI Taxonomy" id="1121390"/>
    <lineage>
        <taxon>Bacteria</taxon>
        <taxon>Pseudomonadati</taxon>
        <taxon>Thermodesulfobacteriota</taxon>
        <taxon>Syntrophobacteria</taxon>
        <taxon>Syntrophobacterales</taxon>
        <taxon>Syntrophobacteraceae</taxon>
        <taxon>Desulfacinum</taxon>
    </lineage>
</organism>
<dbReference type="SMART" id="SM00382">
    <property type="entry name" value="AAA"/>
    <property type="match status" value="1"/>
</dbReference>
<dbReference type="GO" id="GO:0005886">
    <property type="term" value="C:plasma membrane"/>
    <property type="evidence" value="ECO:0007669"/>
    <property type="project" value="UniProtKB-SubCell"/>
</dbReference>
<evidence type="ECO:0000313" key="13">
    <source>
        <dbReference type="Proteomes" id="UP000192783"/>
    </source>
</evidence>
<feature type="compositionally biased region" description="Basic and acidic residues" evidence="9">
    <location>
        <begin position="613"/>
        <end position="638"/>
    </location>
</feature>
<feature type="transmembrane region" description="Helical" evidence="10">
    <location>
        <begin position="287"/>
        <end position="305"/>
    </location>
</feature>
<accession>A0A1W1X1B2</accession>
<keyword evidence="2" id="KW-0813">Transport</keyword>
<evidence type="ECO:0000256" key="2">
    <source>
        <dbReference type="ARBA" id="ARBA00022448"/>
    </source>
</evidence>
<evidence type="ECO:0000256" key="1">
    <source>
        <dbReference type="ARBA" id="ARBA00004651"/>
    </source>
</evidence>
<keyword evidence="6" id="KW-0067">ATP-binding</keyword>
<comment type="subcellular location">
    <subcellularLocation>
        <location evidence="1">Cell membrane</location>
        <topology evidence="1">Multi-pass membrane protein</topology>
    </subcellularLocation>
</comment>
<evidence type="ECO:0000256" key="5">
    <source>
        <dbReference type="ARBA" id="ARBA00022741"/>
    </source>
</evidence>
<dbReference type="InterPro" id="IPR032823">
    <property type="entry name" value="BCA_ABC_TP_C"/>
</dbReference>
<feature type="transmembrane region" description="Helical" evidence="10">
    <location>
        <begin position="253"/>
        <end position="275"/>
    </location>
</feature>
<feature type="transmembrane region" description="Helical" evidence="10">
    <location>
        <begin position="35"/>
        <end position="55"/>
    </location>
</feature>
<evidence type="ECO:0000256" key="8">
    <source>
        <dbReference type="ARBA" id="ARBA00023136"/>
    </source>
</evidence>
<feature type="region of interest" description="Disordered" evidence="9">
    <location>
        <begin position="319"/>
        <end position="356"/>
    </location>
</feature>
<dbReference type="CDD" id="cd06581">
    <property type="entry name" value="TM_PBP1_LivM_like"/>
    <property type="match status" value="1"/>
</dbReference>
<evidence type="ECO:0000313" key="12">
    <source>
        <dbReference type="EMBL" id="SMC17695.1"/>
    </source>
</evidence>
<dbReference type="AlphaFoldDB" id="A0A1W1X1B2"/>
<dbReference type="FunFam" id="3.40.50.300:FF:000421">
    <property type="entry name" value="Branched-chain amino acid ABC transporter ATP-binding protein"/>
    <property type="match status" value="1"/>
</dbReference>
<dbReference type="PANTHER" id="PTHR30482:SF18">
    <property type="entry name" value="BRANCHED AMINO ACID TRANSPORT SYSTEM PERMEASE"/>
    <property type="match status" value="1"/>
</dbReference>